<dbReference type="Proteomes" id="UP000197468">
    <property type="component" value="Unassembled WGS sequence"/>
</dbReference>
<dbReference type="InterPro" id="IPR040442">
    <property type="entry name" value="Pyrv_kinase-like_dom_sf"/>
</dbReference>
<evidence type="ECO:0000256" key="5">
    <source>
        <dbReference type="PIRSR" id="PIRSR015582-2"/>
    </source>
</evidence>
<protein>
    <submittedName>
        <fullName evidence="7">CoA ester lyase</fullName>
    </submittedName>
</protein>
<dbReference type="InterPro" id="IPR005000">
    <property type="entry name" value="Aldolase/citrate-lyase_domain"/>
</dbReference>
<dbReference type="PANTHER" id="PTHR32308:SF10">
    <property type="entry name" value="CITRATE LYASE SUBUNIT BETA"/>
    <property type="match status" value="1"/>
</dbReference>
<dbReference type="SUPFAM" id="SSF51621">
    <property type="entry name" value="Phosphoenolpyruvate/pyruvate domain"/>
    <property type="match status" value="1"/>
</dbReference>
<dbReference type="Pfam" id="PF03328">
    <property type="entry name" value="HpcH_HpaI"/>
    <property type="match status" value="1"/>
</dbReference>
<evidence type="ECO:0000256" key="1">
    <source>
        <dbReference type="ARBA" id="ARBA00001946"/>
    </source>
</evidence>
<evidence type="ECO:0000313" key="8">
    <source>
        <dbReference type="Proteomes" id="UP000197468"/>
    </source>
</evidence>
<dbReference type="InterPro" id="IPR011206">
    <property type="entry name" value="Citrate_lyase_beta/mcl1/mcl2"/>
</dbReference>
<dbReference type="Gene3D" id="3.20.20.60">
    <property type="entry name" value="Phosphoenolpyruvate-binding domains"/>
    <property type="match status" value="1"/>
</dbReference>
<name>A0A246JE76_9BURK</name>
<reference evidence="7 8" key="1">
    <citation type="journal article" date="2008" name="Int. J. Syst. Evol. Microbiol.">
        <title>Description of Roseateles aquatilis sp. nov. and Roseateles terrae sp. nov., in the class Betaproteobacteria, and emended description of the genus Roseateles.</title>
        <authorList>
            <person name="Gomila M."/>
            <person name="Bowien B."/>
            <person name="Falsen E."/>
            <person name="Moore E.R."/>
            <person name="Lalucat J."/>
        </authorList>
    </citation>
    <scope>NUCLEOTIDE SEQUENCE [LARGE SCALE GENOMIC DNA]</scope>
    <source>
        <strain evidence="7 8">CCUG 48205</strain>
    </source>
</reference>
<dbReference type="OrthoDB" id="348111at2"/>
<keyword evidence="7" id="KW-0456">Lyase</keyword>
<feature type="domain" description="HpcH/HpaI aldolase/citrate lyase" evidence="6">
    <location>
        <begin position="2"/>
        <end position="218"/>
    </location>
</feature>
<evidence type="ECO:0000256" key="3">
    <source>
        <dbReference type="ARBA" id="ARBA00022842"/>
    </source>
</evidence>
<evidence type="ECO:0000313" key="7">
    <source>
        <dbReference type="EMBL" id="OWQ90807.1"/>
    </source>
</evidence>
<dbReference type="EMBL" id="NIOF01000004">
    <property type="protein sequence ID" value="OWQ90807.1"/>
    <property type="molecule type" value="Genomic_DNA"/>
</dbReference>
<keyword evidence="2 5" id="KW-0479">Metal-binding</keyword>
<feature type="binding site" evidence="4">
    <location>
        <position position="124"/>
    </location>
    <ligand>
        <name>substrate</name>
    </ligand>
</feature>
<feature type="binding site" evidence="4">
    <location>
        <position position="65"/>
    </location>
    <ligand>
        <name>substrate</name>
    </ligand>
</feature>
<proteinExistence type="predicted"/>
<dbReference type="PIRSF" id="PIRSF015582">
    <property type="entry name" value="Cit_lyase_B"/>
    <property type="match status" value="1"/>
</dbReference>
<dbReference type="GO" id="GO:0016829">
    <property type="term" value="F:lyase activity"/>
    <property type="evidence" value="ECO:0007669"/>
    <property type="project" value="UniProtKB-KW"/>
</dbReference>
<keyword evidence="3 5" id="KW-0460">Magnesium</keyword>
<accession>A0A246JE76</accession>
<evidence type="ECO:0000259" key="6">
    <source>
        <dbReference type="Pfam" id="PF03328"/>
    </source>
</evidence>
<comment type="caution">
    <text evidence="7">The sequence shown here is derived from an EMBL/GenBank/DDBJ whole genome shotgun (WGS) entry which is preliminary data.</text>
</comment>
<feature type="binding site" evidence="5">
    <location>
        <position position="124"/>
    </location>
    <ligand>
        <name>Mg(2+)</name>
        <dbReference type="ChEBI" id="CHEBI:18420"/>
    </ligand>
</feature>
<dbReference type="RefSeq" id="WP_088385013.1">
    <property type="nucleotide sequence ID" value="NZ_NIOF01000004.1"/>
</dbReference>
<dbReference type="AlphaFoldDB" id="A0A246JE76"/>
<organism evidence="7 8">
    <name type="scientific">Roseateles aquatilis</name>
    <dbReference type="NCBI Taxonomy" id="431061"/>
    <lineage>
        <taxon>Bacteria</taxon>
        <taxon>Pseudomonadati</taxon>
        <taxon>Pseudomonadota</taxon>
        <taxon>Betaproteobacteria</taxon>
        <taxon>Burkholderiales</taxon>
        <taxon>Sphaerotilaceae</taxon>
        <taxon>Roseateles</taxon>
    </lineage>
</organism>
<dbReference type="GO" id="GO:0000287">
    <property type="term" value="F:magnesium ion binding"/>
    <property type="evidence" value="ECO:0007669"/>
    <property type="project" value="TreeGrafter"/>
</dbReference>
<gene>
    <name evidence="7" type="ORF">CDN99_11610</name>
</gene>
<dbReference type="PANTHER" id="PTHR32308">
    <property type="entry name" value="LYASE BETA SUBUNIT, PUTATIVE (AFU_ORTHOLOGUE AFUA_4G13030)-RELATED"/>
    <property type="match status" value="1"/>
</dbReference>
<dbReference type="GO" id="GO:0006107">
    <property type="term" value="P:oxaloacetate metabolic process"/>
    <property type="evidence" value="ECO:0007669"/>
    <property type="project" value="TreeGrafter"/>
</dbReference>
<comment type="cofactor">
    <cofactor evidence="1">
        <name>Mg(2+)</name>
        <dbReference type="ChEBI" id="CHEBI:18420"/>
    </cofactor>
</comment>
<evidence type="ECO:0000256" key="2">
    <source>
        <dbReference type="ARBA" id="ARBA00022723"/>
    </source>
</evidence>
<keyword evidence="8" id="KW-1185">Reference proteome</keyword>
<dbReference type="InterPro" id="IPR015813">
    <property type="entry name" value="Pyrv/PenolPyrv_kinase-like_dom"/>
</dbReference>
<evidence type="ECO:0000256" key="4">
    <source>
        <dbReference type="PIRSR" id="PIRSR015582-1"/>
    </source>
</evidence>
<feature type="binding site" evidence="5">
    <location>
        <position position="151"/>
    </location>
    <ligand>
        <name>Mg(2+)</name>
        <dbReference type="ChEBI" id="CHEBI:18420"/>
    </ligand>
</feature>
<sequence length="282" mass="29463">MRSKLFVPGIRPELFAKALASEADAISIDLEDSVPPDRKAQARQRVGEFLRGHAAQATRKLLIVRVNALDTPHFEADLQALRGAALGMINLPKPESADDVIAAVTAMDRVLGPEAAVPLLANIETPQALRRAAEIAGAHPRVAGLQLGLGDLFEPFGIARDRVANVHAAMFAVSLAAAEAGVFACDGAFAHIADAEGFRAEAQMAHALGFIGKSCIHPSQIAAANEVFAIDAEALAQAARIVEAARAADASGRGAFVVDGHMIDPPFLRRAQSLLAAAARVA</sequence>